<keyword evidence="5" id="KW-1185">Reference proteome</keyword>
<evidence type="ECO:0000313" key="4">
    <source>
        <dbReference type="EMBL" id="NNG22347.1"/>
    </source>
</evidence>
<dbReference type="AlphaFoldDB" id="A0A7Y2NY29"/>
<reference evidence="4 5" key="1">
    <citation type="submission" date="2020-04" db="EMBL/GenBank/DDBJ databases">
        <title>Massilia sp. nov., a cold adapted bacteria isolated from Arctic soil.</title>
        <authorList>
            <person name="Son J."/>
            <person name="Ka J.-O."/>
        </authorList>
    </citation>
    <scope>NUCLEOTIDE SEQUENCE [LARGE SCALE GENOMIC DNA]</scope>
    <source>
        <strain evidence="4 5">ML15P13</strain>
    </source>
</reference>
<feature type="domain" description="Beta-lactamase-related" evidence="3">
    <location>
        <begin position="113"/>
        <end position="361"/>
    </location>
</feature>
<dbReference type="Gene3D" id="3.40.710.10">
    <property type="entry name" value="DD-peptidase/beta-lactamase superfamily"/>
    <property type="match status" value="1"/>
</dbReference>
<evidence type="ECO:0000259" key="3">
    <source>
        <dbReference type="Pfam" id="PF00144"/>
    </source>
</evidence>
<dbReference type="GO" id="GO:0016787">
    <property type="term" value="F:hydrolase activity"/>
    <property type="evidence" value="ECO:0007669"/>
    <property type="project" value="UniProtKB-KW"/>
</dbReference>
<feature type="chain" id="PRO_5030913818" evidence="2">
    <location>
        <begin position="25"/>
        <end position="381"/>
    </location>
</feature>
<dbReference type="InterPro" id="IPR012338">
    <property type="entry name" value="Beta-lactam/transpept-like"/>
</dbReference>
<protein>
    <submittedName>
        <fullName evidence="4">Serine hydrolase</fullName>
    </submittedName>
</protein>
<dbReference type="PANTHER" id="PTHR43283">
    <property type="entry name" value="BETA-LACTAMASE-RELATED"/>
    <property type="match status" value="1"/>
</dbReference>
<dbReference type="InterPro" id="IPR006311">
    <property type="entry name" value="TAT_signal"/>
</dbReference>
<keyword evidence="1 4" id="KW-0378">Hydrolase</keyword>
<proteinExistence type="predicted"/>
<dbReference type="RefSeq" id="WP_171081616.1">
    <property type="nucleotide sequence ID" value="NZ_JABAIV010000001.1"/>
</dbReference>
<dbReference type="InterPro" id="IPR050789">
    <property type="entry name" value="Diverse_Enzym_Activities"/>
</dbReference>
<evidence type="ECO:0000313" key="5">
    <source>
        <dbReference type="Proteomes" id="UP000533905"/>
    </source>
</evidence>
<dbReference type="Proteomes" id="UP000533905">
    <property type="component" value="Unassembled WGS sequence"/>
</dbReference>
<keyword evidence="2" id="KW-0732">Signal</keyword>
<dbReference type="PANTHER" id="PTHR43283:SF11">
    <property type="entry name" value="BETA-LACTAMASE-RELATED DOMAIN-CONTAINING PROTEIN"/>
    <property type="match status" value="1"/>
</dbReference>
<dbReference type="Pfam" id="PF00144">
    <property type="entry name" value="Beta-lactamase"/>
    <property type="match status" value="1"/>
</dbReference>
<feature type="signal peptide" evidence="2">
    <location>
        <begin position="1"/>
        <end position="24"/>
    </location>
</feature>
<comment type="caution">
    <text evidence="4">The sequence shown here is derived from an EMBL/GenBank/DDBJ whole genome shotgun (WGS) entry which is preliminary data.</text>
</comment>
<dbReference type="PROSITE" id="PS51318">
    <property type="entry name" value="TAT"/>
    <property type="match status" value="1"/>
</dbReference>
<dbReference type="SUPFAM" id="SSF56601">
    <property type="entry name" value="beta-lactamase/transpeptidase-like"/>
    <property type="match status" value="1"/>
</dbReference>
<gene>
    <name evidence="4" type="ORF">HGB41_04950</name>
</gene>
<evidence type="ECO:0000256" key="2">
    <source>
        <dbReference type="SAM" id="SignalP"/>
    </source>
</evidence>
<accession>A0A7Y2NY29</accession>
<dbReference type="InterPro" id="IPR001466">
    <property type="entry name" value="Beta-lactam-related"/>
</dbReference>
<sequence>MTLLSRRSLLALSLAALLPAAAHAATPASYFPPQGEWARKSPAELGMDPAALAAAVQFAQSRETTRAVDFSDQEATFGARLGSMPTRRARTNGLVIYKGYVVAEFGDTQFVDPTYSVAKSMLATVAGVAVRDGRIKVDEPVAKRVNDGGYASAQNALVTWKQHLQQESEWEGSLFGKNADFIGKAAFGSGERKPRALGQPGSFYEYNDVRVNRFALSLLRVLGQPVPEMFQQQVMDPIGASNSWKWVPYHNSYVELDGKQVPSVSGGTRWGGGMWINSWDMARFGYLWLRGGTWNGRQVLQPDYVKAALSPSAHGPDYGYLWWLNTKGKNLPGLPANAYAAQGAGSNTIVVSPDHDLVIVWRWHAGNVADFATKVIGSIRR</sequence>
<dbReference type="EMBL" id="JABAIV010000001">
    <property type="protein sequence ID" value="NNG22347.1"/>
    <property type="molecule type" value="Genomic_DNA"/>
</dbReference>
<evidence type="ECO:0000256" key="1">
    <source>
        <dbReference type="ARBA" id="ARBA00022801"/>
    </source>
</evidence>
<organism evidence="4 5">
    <name type="scientific">Telluria aromaticivorans</name>
    <dbReference type="NCBI Taxonomy" id="2725995"/>
    <lineage>
        <taxon>Bacteria</taxon>
        <taxon>Pseudomonadati</taxon>
        <taxon>Pseudomonadota</taxon>
        <taxon>Betaproteobacteria</taxon>
        <taxon>Burkholderiales</taxon>
        <taxon>Oxalobacteraceae</taxon>
        <taxon>Telluria group</taxon>
        <taxon>Telluria</taxon>
    </lineage>
</organism>
<name>A0A7Y2NY29_9BURK</name>